<sequence>MGRNEGWSQEADEDVSHQGLGVLSQTARSGPKVQNCGAHKHHQHNRQNGWQASVLDDLIPPRYVGHVPDINKPLQRELRNFYGQAPAVVEICVQWCLCPETVQANYEV</sequence>
<feature type="domain" description="APO" evidence="2">
    <location>
        <begin position="27"/>
        <end position="94"/>
    </location>
</feature>
<dbReference type="EMBL" id="JBFOLK010000003">
    <property type="protein sequence ID" value="KAL2524939.1"/>
    <property type="molecule type" value="Genomic_DNA"/>
</dbReference>
<gene>
    <name evidence="3" type="ORF">Adt_09993</name>
</gene>
<name>A0ABD1UIR1_9LAMI</name>
<evidence type="ECO:0000259" key="2">
    <source>
        <dbReference type="Pfam" id="PF05634"/>
    </source>
</evidence>
<feature type="region of interest" description="Disordered" evidence="1">
    <location>
        <begin position="1"/>
        <end position="50"/>
    </location>
</feature>
<dbReference type="AlphaFoldDB" id="A0ABD1UIR1"/>
<keyword evidence="4" id="KW-1185">Reference proteome</keyword>
<reference evidence="4" key="1">
    <citation type="submission" date="2024-07" db="EMBL/GenBank/DDBJ databases">
        <title>Two chromosome-level genome assemblies of Korean endemic species Abeliophyllum distichum and Forsythia ovata (Oleaceae).</title>
        <authorList>
            <person name="Jang H."/>
        </authorList>
    </citation>
    <scope>NUCLEOTIDE SEQUENCE [LARGE SCALE GENOMIC DNA]</scope>
</reference>
<dbReference type="InterPro" id="IPR023342">
    <property type="entry name" value="APO_dom"/>
</dbReference>
<evidence type="ECO:0000313" key="3">
    <source>
        <dbReference type="EMBL" id="KAL2524939.1"/>
    </source>
</evidence>
<dbReference type="Pfam" id="PF05634">
    <property type="entry name" value="APO_RNA-bind"/>
    <property type="match status" value="1"/>
</dbReference>
<dbReference type="Proteomes" id="UP001604336">
    <property type="component" value="Unassembled WGS sequence"/>
</dbReference>
<comment type="caution">
    <text evidence="3">The sequence shown here is derived from an EMBL/GenBank/DDBJ whole genome shotgun (WGS) entry which is preliminary data.</text>
</comment>
<organism evidence="3 4">
    <name type="scientific">Abeliophyllum distichum</name>
    <dbReference type="NCBI Taxonomy" id="126358"/>
    <lineage>
        <taxon>Eukaryota</taxon>
        <taxon>Viridiplantae</taxon>
        <taxon>Streptophyta</taxon>
        <taxon>Embryophyta</taxon>
        <taxon>Tracheophyta</taxon>
        <taxon>Spermatophyta</taxon>
        <taxon>Magnoliopsida</taxon>
        <taxon>eudicotyledons</taxon>
        <taxon>Gunneridae</taxon>
        <taxon>Pentapetalae</taxon>
        <taxon>asterids</taxon>
        <taxon>lamiids</taxon>
        <taxon>Lamiales</taxon>
        <taxon>Oleaceae</taxon>
        <taxon>Forsythieae</taxon>
        <taxon>Abeliophyllum</taxon>
    </lineage>
</organism>
<accession>A0ABD1UIR1</accession>
<protein>
    <submittedName>
        <fullName evidence="3">APO protein 2</fullName>
    </submittedName>
</protein>
<evidence type="ECO:0000256" key="1">
    <source>
        <dbReference type="SAM" id="MobiDB-lite"/>
    </source>
</evidence>
<proteinExistence type="predicted"/>
<evidence type="ECO:0000313" key="4">
    <source>
        <dbReference type="Proteomes" id="UP001604336"/>
    </source>
</evidence>